<feature type="compositionally biased region" description="Low complexity" evidence="1">
    <location>
        <begin position="65"/>
        <end position="79"/>
    </location>
</feature>
<evidence type="ECO:0000313" key="2">
    <source>
        <dbReference type="EMBL" id="OAY26453.1"/>
    </source>
</evidence>
<protein>
    <submittedName>
        <fullName evidence="2">Uncharacterized protein</fullName>
    </submittedName>
</protein>
<sequence>MCFNLGYNFKDGKFVRVKKVDDGDDDGDEELEDQKGLLSKEILRWRKQHDALNTQVEEAKASSFPSKLSKCSHHSPSSS</sequence>
<dbReference type="EMBL" id="CM004402">
    <property type="protein sequence ID" value="OAY26453.1"/>
    <property type="molecule type" value="Genomic_DNA"/>
</dbReference>
<organism evidence="2">
    <name type="scientific">Manihot esculenta</name>
    <name type="common">Cassava</name>
    <name type="synonym">Jatropha manihot</name>
    <dbReference type="NCBI Taxonomy" id="3983"/>
    <lineage>
        <taxon>Eukaryota</taxon>
        <taxon>Viridiplantae</taxon>
        <taxon>Streptophyta</taxon>
        <taxon>Embryophyta</taxon>
        <taxon>Tracheophyta</taxon>
        <taxon>Spermatophyta</taxon>
        <taxon>Magnoliopsida</taxon>
        <taxon>eudicotyledons</taxon>
        <taxon>Gunneridae</taxon>
        <taxon>Pentapetalae</taxon>
        <taxon>rosids</taxon>
        <taxon>fabids</taxon>
        <taxon>Malpighiales</taxon>
        <taxon>Euphorbiaceae</taxon>
        <taxon>Crotonoideae</taxon>
        <taxon>Manihoteae</taxon>
        <taxon>Manihot</taxon>
    </lineage>
</organism>
<name>A0A2C9UAN2_MANES</name>
<evidence type="ECO:0000256" key="1">
    <source>
        <dbReference type="SAM" id="MobiDB-lite"/>
    </source>
</evidence>
<gene>
    <name evidence="2" type="ORF">MANES_16G048400</name>
</gene>
<feature type="region of interest" description="Disordered" evidence="1">
    <location>
        <begin position="56"/>
        <end position="79"/>
    </location>
</feature>
<dbReference type="OMA" id="HDALNTQ"/>
<accession>A0A2C9UAN2</accession>
<dbReference type="AlphaFoldDB" id="A0A2C9UAN2"/>
<proteinExistence type="predicted"/>
<reference evidence="2" key="1">
    <citation type="submission" date="2016-02" db="EMBL/GenBank/DDBJ databases">
        <title>WGS assembly of Manihot esculenta.</title>
        <authorList>
            <person name="Bredeson J.V."/>
            <person name="Prochnik S.E."/>
            <person name="Lyons J.B."/>
            <person name="Schmutz J."/>
            <person name="Grimwood J."/>
            <person name="Vrebalov J."/>
            <person name="Bart R.S."/>
            <person name="Amuge T."/>
            <person name="Ferguson M.E."/>
            <person name="Green R."/>
            <person name="Putnam N."/>
            <person name="Stites J."/>
            <person name="Rounsley S."/>
            <person name="Rokhsar D.S."/>
        </authorList>
    </citation>
    <scope>NUCLEOTIDE SEQUENCE [LARGE SCALE GENOMIC DNA]</scope>
    <source>
        <tissue evidence="2">Leaf</tissue>
    </source>
</reference>